<dbReference type="PANTHER" id="PTHR13379:SF0">
    <property type="entry name" value="UPF0415 PROTEIN C7ORF25"/>
    <property type="match status" value="1"/>
</dbReference>
<dbReference type="eggNOG" id="ENOG502RZS8">
    <property type="taxonomic scope" value="Eukaryota"/>
</dbReference>
<reference evidence="3 4" key="1">
    <citation type="journal article" date="2013" name="BMC Genomics">
        <title>The genome and transcriptome of the pine saprophyte Ophiostoma piceae, and a comparison with the bark beetle-associated pine pathogen Grosmannia clavigera.</title>
        <authorList>
            <person name="Haridas S."/>
            <person name="Wang Y."/>
            <person name="Lim L."/>
            <person name="Massoumi Alamouti S."/>
            <person name="Jackman S."/>
            <person name="Docking R."/>
            <person name="Robertson G."/>
            <person name="Birol I."/>
            <person name="Bohlmann J."/>
            <person name="Breuil C."/>
        </authorList>
    </citation>
    <scope>NUCLEOTIDE SEQUENCE [LARGE SCALE GENOMIC DNA]</scope>
    <source>
        <strain evidence="3 4">UAMH 11346</strain>
    </source>
</reference>
<feature type="region of interest" description="Disordered" evidence="1">
    <location>
        <begin position="242"/>
        <end position="264"/>
    </location>
</feature>
<dbReference type="Proteomes" id="UP000016923">
    <property type="component" value="Unassembled WGS sequence"/>
</dbReference>
<organism evidence="3 4">
    <name type="scientific">Ophiostoma piceae (strain UAMH 11346)</name>
    <name type="common">Sap stain fungus</name>
    <dbReference type="NCBI Taxonomy" id="1262450"/>
    <lineage>
        <taxon>Eukaryota</taxon>
        <taxon>Fungi</taxon>
        <taxon>Dikarya</taxon>
        <taxon>Ascomycota</taxon>
        <taxon>Pezizomycotina</taxon>
        <taxon>Sordariomycetes</taxon>
        <taxon>Sordariomycetidae</taxon>
        <taxon>Ophiostomatales</taxon>
        <taxon>Ophiostomataceae</taxon>
        <taxon>Ophiostoma</taxon>
    </lineage>
</organism>
<accession>S3C0Z8</accession>
<gene>
    <name evidence="3" type="ORF">F503_02540</name>
</gene>
<keyword evidence="4" id="KW-1185">Reference proteome</keyword>
<dbReference type="Pfam" id="PF07000">
    <property type="entry name" value="DUF1308"/>
    <property type="match status" value="1"/>
</dbReference>
<feature type="compositionally biased region" description="Acidic residues" evidence="1">
    <location>
        <begin position="242"/>
        <end position="252"/>
    </location>
</feature>
<dbReference type="EMBL" id="KE148153">
    <property type="protein sequence ID" value="EPE06412.1"/>
    <property type="molecule type" value="Genomic_DNA"/>
</dbReference>
<dbReference type="STRING" id="1262450.S3C0Z8"/>
<sequence length="628" mass="69246">MLTNHYIAIRVLSSDSPLATLQRHATSWTLHMCCSDANMESDCLITQAGEAIRNDPSTIMPRWAALVGEYEALRDALQDHTRQPHWPGVAPYIAMLKTEASLAEKAIKQERLDAEPTSDAGGSNNKDSSKISFAMSQAFTNIAARETMWRIVKTSPGGILALDRKFPKSAVKAAAVELSETSLRKGRRYRRWGSVGGMNANGSRSDGVFVNAVVDDGFEWLRVLTLTTQQLLVTMAENGWEWGEDSDDDSDEDGIHSGDEGTESYGVNKATARALSKLEDIADIPLVETILDLVDVARENRSRGAYPHICVVLTRIDDESSVKGASEVARFLRVLRDGLTALASTFDHDIDGNYLRVTVHTSRSKRAVAQSPSDLSTALQSLMPDISNRLTPTLNIDTSILIALASDISHKPVEIRSWFPHQRVDEITHERKKPGQMLQSLCDVMRGHKLVCTREAASAFRAMVRDMGQVSEKTRAALLVWGCDGEIGVATDKEPGPRDALVAQFRALTLHPTYVPDDLKLPITVIDEAWNMEHIKHVSANLSACRSKMPAIACNVAQEMHASPPTLSVFFYGWSLGHTTITTNSTARNKITRLLEKHRTSSREANPHVWLSRPVRSLNGTNPRGPDE</sequence>
<dbReference type="PANTHER" id="PTHR13379">
    <property type="entry name" value="UNCHARACTERIZED DUF1308"/>
    <property type="match status" value="1"/>
</dbReference>
<dbReference type="OrthoDB" id="441890at2759"/>
<evidence type="ECO:0000259" key="2">
    <source>
        <dbReference type="Pfam" id="PF07000"/>
    </source>
</evidence>
<feature type="region of interest" description="Disordered" evidence="1">
    <location>
        <begin position="598"/>
        <end position="628"/>
    </location>
</feature>
<evidence type="ECO:0000256" key="1">
    <source>
        <dbReference type="SAM" id="MobiDB-lite"/>
    </source>
</evidence>
<name>S3C0Z8_OPHP1</name>
<dbReference type="VEuPathDB" id="FungiDB:F503_02540"/>
<evidence type="ECO:0000313" key="3">
    <source>
        <dbReference type="EMBL" id="EPE06412.1"/>
    </source>
</evidence>
<proteinExistence type="predicted"/>
<dbReference type="InterPro" id="IPR010733">
    <property type="entry name" value="DUF1308"/>
</dbReference>
<protein>
    <recommendedName>
        <fullName evidence="2">DUF1308 domain-containing protein</fullName>
    </recommendedName>
</protein>
<dbReference type="AlphaFoldDB" id="S3C0Z8"/>
<dbReference type="HOGENOM" id="CLU_033444_1_0_1"/>
<evidence type="ECO:0000313" key="4">
    <source>
        <dbReference type="Proteomes" id="UP000016923"/>
    </source>
</evidence>
<feature type="domain" description="DUF1308" evidence="2">
    <location>
        <begin position="394"/>
        <end position="480"/>
    </location>
</feature>